<comment type="catalytic activity">
    <reaction evidence="1 9">
        <text>N-(5-phospho-beta-D-ribosyl)anthranilate = 1-(2-carboxyphenylamino)-1-deoxy-D-ribulose 5-phosphate</text>
        <dbReference type="Rhea" id="RHEA:21540"/>
        <dbReference type="ChEBI" id="CHEBI:18277"/>
        <dbReference type="ChEBI" id="CHEBI:58613"/>
        <dbReference type="EC" id="5.3.1.24"/>
    </reaction>
</comment>
<evidence type="ECO:0000256" key="1">
    <source>
        <dbReference type="ARBA" id="ARBA00001164"/>
    </source>
</evidence>
<comment type="pathway">
    <text evidence="2 9">Amino-acid biosynthesis; L-tryptophan biosynthesis; L-tryptophan from chorismate: step 3/5.</text>
</comment>
<dbReference type="Gene3D" id="3.20.20.70">
    <property type="entry name" value="Aldolase class I"/>
    <property type="match status" value="1"/>
</dbReference>
<proteinExistence type="inferred from homology"/>
<evidence type="ECO:0000256" key="3">
    <source>
        <dbReference type="ARBA" id="ARBA00012572"/>
    </source>
</evidence>
<dbReference type="Pfam" id="PF00697">
    <property type="entry name" value="PRAI"/>
    <property type="match status" value="1"/>
</dbReference>
<accession>A0A366MSY4</accession>
<protein>
    <recommendedName>
        <fullName evidence="4 9">N-(5'-phosphoribosyl)anthranilate isomerase</fullName>
        <shortName evidence="9">PRAI</shortName>
        <ecNumber evidence="3 9">5.3.1.24</ecNumber>
    </recommendedName>
</protein>
<evidence type="ECO:0000313" key="12">
    <source>
        <dbReference type="Proteomes" id="UP000252669"/>
    </source>
</evidence>
<sequence length="197" mass="22157">MRVKICGITNVTDSLDAVKAGASALGFVYYKPSPRYITPENALYIVEKLPPFIQTVGLFVNENVDFINEVCEKSKMHLAQIIDDENILDYTKLKVKYIKVLRVKNKDDLQNLDENYYLIDAFVDGFGGKGKRLCLDLFKDINCSKFILAGGLSSDNLKELNGFGFFGVDVSSSVEKEKGKKDIQKMINFVKAAYEIL</sequence>
<comment type="caution">
    <text evidence="11">The sequence shown here is derived from an EMBL/GenBank/DDBJ whole genome shotgun (WGS) entry which is preliminary data.</text>
</comment>
<dbReference type="UniPathway" id="UPA00035">
    <property type="reaction ID" value="UER00042"/>
</dbReference>
<name>A0A366MSY4_9BACT</name>
<evidence type="ECO:0000256" key="2">
    <source>
        <dbReference type="ARBA" id="ARBA00004664"/>
    </source>
</evidence>
<dbReference type="RefSeq" id="WP_113893867.1">
    <property type="nucleotide sequence ID" value="NZ_JANJGA010000006.1"/>
</dbReference>
<evidence type="ECO:0000256" key="8">
    <source>
        <dbReference type="ARBA" id="ARBA00023235"/>
    </source>
</evidence>
<dbReference type="HAMAP" id="MF_00135">
    <property type="entry name" value="PRAI"/>
    <property type="match status" value="1"/>
</dbReference>
<keyword evidence="7 9" id="KW-0057">Aromatic amino acid biosynthesis</keyword>
<dbReference type="AlphaFoldDB" id="A0A366MSY4"/>
<dbReference type="CDD" id="cd00405">
    <property type="entry name" value="PRAI"/>
    <property type="match status" value="1"/>
</dbReference>
<evidence type="ECO:0000256" key="7">
    <source>
        <dbReference type="ARBA" id="ARBA00023141"/>
    </source>
</evidence>
<evidence type="ECO:0000256" key="4">
    <source>
        <dbReference type="ARBA" id="ARBA00022272"/>
    </source>
</evidence>
<dbReference type="EC" id="5.3.1.24" evidence="3 9"/>
<organism evidence="11 12">
    <name type="scientific">Aliarcobacter vitoriensis</name>
    <dbReference type="NCBI Taxonomy" id="2011099"/>
    <lineage>
        <taxon>Bacteria</taxon>
        <taxon>Pseudomonadati</taxon>
        <taxon>Campylobacterota</taxon>
        <taxon>Epsilonproteobacteria</taxon>
        <taxon>Campylobacterales</taxon>
        <taxon>Arcobacteraceae</taxon>
        <taxon>Aliarcobacter</taxon>
    </lineage>
</organism>
<dbReference type="OrthoDB" id="9796196at2"/>
<dbReference type="PANTHER" id="PTHR42894">
    <property type="entry name" value="N-(5'-PHOSPHORIBOSYL)ANTHRANILATE ISOMERASE"/>
    <property type="match status" value="1"/>
</dbReference>
<gene>
    <name evidence="9" type="primary">trpF</name>
    <name evidence="11" type="ORF">CRU91_04540</name>
</gene>
<comment type="similarity">
    <text evidence="9">Belongs to the TrpF family.</text>
</comment>
<feature type="domain" description="N-(5'phosphoribosyl) anthranilate isomerase (PRAI)" evidence="10">
    <location>
        <begin position="3"/>
        <end position="191"/>
    </location>
</feature>
<evidence type="ECO:0000256" key="6">
    <source>
        <dbReference type="ARBA" id="ARBA00022822"/>
    </source>
</evidence>
<dbReference type="Proteomes" id="UP000252669">
    <property type="component" value="Unassembled WGS sequence"/>
</dbReference>
<dbReference type="InterPro" id="IPR044643">
    <property type="entry name" value="TrpF_fam"/>
</dbReference>
<evidence type="ECO:0000256" key="5">
    <source>
        <dbReference type="ARBA" id="ARBA00022605"/>
    </source>
</evidence>
<keyword evidence="6 9" id="KW-0822">Tryptophan biosynthesis</keyword>
<dbReference type="InterPro" id="IPR011060">
    <property type="entry name" value="RibuloseP-bd_barrel"/>
</dbReference>
<dbReference type="PANTHER" id="PTHR42894:SF1">
    <property type="entry name" value="N-(5'-PHOSPHORIBOSYL)ANTHRANILATE ISOMERASE"/>
    <property type="match status" value="1"/>
</dbReference>
<dbReference type="SUPFAM" id="SSF51366">
    <property type="entry name" value="Ribulose-phoshate binding barrel"/>
    <property type="match status" value="1"/>
</dbReference>
<evidence type="ECO:0000256" key="9">
    <source>
        <dbReference type="HAMAP-Rule" id="MF_00135"/>
    </source>
</evidence>
<evidence type="ECO:0000313" key="11">
    <source>
        <dbReference type="EMBL" id="RBQ29355.1"/>
    </source>
</evidence>
<dbReference type="GO" id="GO:0004640">
    <property type="term" value="F:phosphoribosylanthranilate isomerase activity"/>
    <property type="evidence" value="ECO:0007669"/>
    <property type="project" value="UniProtKB-UniRule"/>
</dbReference>
<dbReference type="EMBL" id="PDKB01000006">
    <property type="protein sequence ID" value="RBQ29355.1"/>
    <property type="molecule type" value="Genomic_DNA"/>
</dbReference>
<dbReference type="GO" id="GO:0000162">
    <property type="term" value="P:L-tryptophan biosynthetic process"/>
    <property type="evidence" value="ECO:0007669"/>
    <property type="project" value="UniProtKB-UniRule"/>
</dbReference>
<keyword evidence="12" id="KW-1185">Reference proteome</keyword>
<keyword evidence="5 9" id="KW-0028">Amino-acid biosynthesis</keyword>
<evidence type="ECO:0000259" key="10">
    <source>
        <dbReference type="Pfam" id="PF00697"/>
    </source>
</evidence>
<dbReference type="InterPro" id="IPR013785">
    <property type="entry name" value="Aldolase_TIM"/>
</dbReference>
<dbReference type="InterPro" id="IPR001240">
    <property type="entry name" value="PRAI_dom"/>
</dbReference>
<reference evidence="11 12" key="1">
    <citation type="submission" date="2017-10" db="EMBL/GenBank/DDBJ databases">
        <title>Genomics of the genus Arcobacter.</title>
        <authorList>
            <person name="Perez-Cataluna A."/>
            <person name="Figueras M.J."/>
        </authorList>
    </citation>
    <scope>NUCLEOTIDE SEQUENCE [LARGE SCALE GENOMIC DNA]</scope>
    <source>
        <strain evidence="11 12">CECT 9230</strain>
    </source>
</reference>
<keyword evidence="8 9" id="KW-0413">Isomerase</keyword>